<sequence length="110" mass="12067">MDTCESPHSPKDEDSQTVKKTLREMLYGQNDQPLPPKPPVMRGLKKTGPQFKKQRSASAGRQGKSLSPGPLDPHPSNSKYSPLAPKATWANTDLICPPNILPVVSQFFIS</sequence>
<comment type="caution">
    <text evidence="1">The sequence shown here is derived from an EMBL/GenBank/DDBJ whole genome shotgun (WGS) entry which is preliminary data.</text>
</comment>
<evidence type="ECO:0000313" key="2">
    <source>
        <dbReference type="Proteomes" id="UP001165960"/>
    </source>
</evidence>
<evidence type="ECO:0000313" key="1">
    <source>
        <dbReference type="EMBL" id="KAJ9048976.1"/>
    </source>
</evidence>
<name>A0ACC2RFV2_9FUNG</name>
<organism evidence="1 2">
    <name type="scientific">Entomophthora muscae</name>
    <dbReference type="NCBI Taxonomy" id="34485"/>
    <lineage>
        <taxon>Eukaryota</taxon>
        <taxon>Fungi</taxon>
        <taxon>Fungi incertae sedis</taxon>
        <taxon>Zoopagomycota</taxon>
        <taxon>Entomophthoromycotina</taxon>
        <taxon>Entomophthoromycetes</taxon>
        <taxon>Entomophthorales</taxon>
        <taxon>Entomophthoraceae</taxon>
        <taxon>Entomophthora</taxon>
    </lineage>
</organism>
<dbReference type="EMBL" id="QTSX02007292">
    <property type="protein sequence ID" value="KAJ9048976.1"/>
    <property type="molecule type" value="Genomic_DNA"/>
</dbReference>
<protein>
    <submittedName>
        <fullName evidence="1">Uncharacterized protein</fullName>
    </submittedName>
</protein>
<reference evidence="1" key="1">
    <citation type="submission" date="2022-04" db="EMBL/GenBank/DDBJ databases">
        <title>Genome of the entomopathogenic fungus Entomophthora muscae.</title>
        <authorList>
            <person name="Elya C."/>
            <person name="Lovett B.R."/>
            <person name="Lee E."/>
            <person name="Macias A.M."/>
            <person name="Hajek A.E."/>
            <person name="De Bivort B.L."/>
            <person name="Kasson M.T."/>
            <person name="De Fine Licht H.H."/>
            <person name="Stajich J.E."/>
        </authorList>
    </citation>
    <scope>NUCLEOTIDE SEQUENCE</scope>
    <source>
        <strain evidence="1">Berkeley</strain>
    </source>
</reference>
<gene>
    <name evidence="1" type="ORF">DSO57_1029307</name>
</gene>
<accession>A0ACC2RFV2</accession>
<keyword evidence="2" id="KW-1185">Reference proteome</keyword>
<proteinExistence type="predicted"/>
<dbReference type="Proteomes" id="UP001165960">
    <property type="component" value="Unassembled WGS sequence"/>
</dbReference>